<dbReference type="AlphaFoldDB" id="E4T268"/>
<proteinExistence type="predicted"/>
<feature type="domain" description="Transposase IS200-like" evidence="1">
    <location>
        <begin position="15"/>
        <end position="147"/>
    </location>
</feature>
<organism evidence="2 3">
    <name type="scientific">Paludibacter propionicigenes (strain DSM 17365 / JCM 13257 / WB4)</name>
    <dbReference type="NCBI Taxonomy" id="694427"/>
    <lineage>
        <taxon>Bacteria</taxon>
        <taxon>Pseudomonadati</taxon>
        <taxon>Bacteroidota</taxon>
        <taxon>Bacteroidia</taxon>
        <taxon>Bacteroidales</taxon>
        <taxon>Paludibacteraceae</taxon>
        <taxon>Paludibacter</taxon>
    </lineage>
</organism>
<dbReference type="InterPro" id="IPR052715">
    <property type="entry name" value="RAYT_transposase"/>
</dbReference>
<reference key="1">
    <citation type="submission" date="2010-11" db="EMBL/GenBank/DDBJ databases">
        <title>The complete genome of Paludibacter propionicigenes DSM 17365.</title>
        <authorList>
            <consortium name="US DOE Joint Genome Institute (JGI-PGF)"/>
            <person name="Lucas S."/>
            <person name="Copeland A."/>
            <person name="Lapidus A."/>
            <person name="Bruce D."/>
            <person name="Goodwin L."/>
            <person name="Pitluck S."/>
            <person name="Kyrpides N."/>
            <person name="Mavromatis K."/>
            <person name="Ivanova N."/>
            <person name="Munk A.C."/>
            <person name="Brettin T."/>
            <person name="Detter J.C."/>
            <person name="Han C."/>
            <person name="Tapia R."/>
            <person name="Land M."/>
            <person name="Hauser L."/>
            <person name="Markowitz V."/>
            <person name="Cheng J.-F."/>
            <person name="Hugenholtz P."/>
            <person name="Woyke T."/>
            <person name="Wu D."/>
            <person name="Gronow S."/>
            <person name="Wellnitz S."/>
            <person name="Brambilla E."/>
            <person name="Klenk H.-P."/>
            <person name="Eisen J.A."/>
        </authorList>
    </citation>
    <scope>NUCLEOTIDE SEQUENCE</scope>
    <source>
        <strain>WB4</strain>
    </source>
</reference>
<evidence type="ECO:0000259" key="1">
    <source>
        <dbReference type="SMART" id="SM01321"/>
    </source>
</evidence>
<dbReference type="OrthoDB" id="9794403at2"/>
<keyword evidence="3" id="KW-1185">Reference proteome</keyword>
<dbReference type="EMBL" id="CP002345">
    <property type="protein sequence ID" value="ADQ78812.1"/>
    <property type="molecule type" value="Genomic_DNA"/>
</dbReference>
<dbReference type="SMART" id="SM01321">
    <property type="entry name" value="Y1_Tnp"/>
    <property type="match status" value="1"/>
</dbReference>
<dbReference type="GO" id="GO:0004803">
    <property type="term" value="F:transposase activity"/>
    <property type="evidence" value="ECO:0007669"/>
    <property type="project" value="InterPro"/>
</dbReference>
<accession>E4T268</accession>
<dbReference type="PANTHER" id="PTHR36966">
    <property type="entry name" value="REP-ASSOCIATED TYROSINE TRANSPOSASE"/>
    <property type="match status" value="1"/>
</dbReference>
<dbReference type="PANTHER" id="PTHR36966:SF1">
    <property type="entry name" value="REP-ASSOCIATED TYROSINE TRANSPOSASE"/>
    <property type="match status" value="1"/>
</dbReference>
<dbReference type="STRING" id="694427.Palpr_0656"/>
<name>E4T268_PALPW</name>
<dbReference type="eggNOG" id="COG1943">
    <property type="taxonomic scope" value="Bacteria"/>
</dbReference>
<sequence>MKNRKRNRKKGFDYTSNNIYFITICCRYRIHHLGRIVNDTMELNVFGKIVEEQINWLENQYPFIEIHNSQVMPNHIHLLFEINPQNVSGKDMKIKSVSQLMGALKTTSSKQIHLLGNMNFEWQRSFHDHIVRDADSYDSIYNYITDNPTRWNEDSLKEPSLSQRQIL</sequence>
<reference evidence="2 3" key="2">
    <citation type="journal article" date="2011" name="Stand. Genomic Sci.">
        <title>Complete genome sequence of Paludibacter propionicigenes type strain (WB4).</title>
        <authorList>
            <person name="Gronow S."/>
            <person name="Munk C."/>
            <person name="Lapidus A."/>
            <person name="Nolan M."/>
            <person name="Lucas S."/>
            <person name="Hammon N."/>
            <person name="Deshpande S."/>
            <person name="Cheng J.F."/>
            <person name="Tapia R."/>
            <person name="Han C."/>
            <person name="Goodwin L."/>
            <person name="Pitluck S."/>
            <person name="Liolios K."/>
            <person name="Ivanova N."/>
            <person name="Mavromatis K."/>
            <person name="Mikhailova N."/>
            <person name="Pati A."/>
            <person name="Chen A."/>
            <person name="Palaniappan K."/>
            <person name="Land M."/>
            <person name="Hauser L."/>
            <person name="Chang Y.J."/>
            <person name="Jeffries C.D."/>
            <person name="Brambilla E."/>
            <person name="Rohde M."/>
            <person name="Goker M."/>
            <person name="Detter J.C."/>
            <person name="Woyke T."/>
            <person name="Bristow J."/>
            <person name="Eisen J.A."/>
            <person name="Markowitz V."/>
            <person name="Hugenholtz P."/>
            <person name="Kyrpides N.C."/>
            <person name="Klenk H.P."/>
        </authorList>
    </citation>
    <scope>NUCLEOTIDE SEQUENCE [LARGE SCALE GENOMIC DNA]</scope>
    <source>
        <strain evidence="3">DSM 17365 / JCM 13257 / WB4</strain>
    </source>
</reference>
<dbReference type="GO" id="GO:0043565">
    <property type="term" value="F:sequence-specific DNA binding"/>
    <property type="evidence" value="ECO:0007669"/>
    <property type="project" value="TreeGrafter"/>
</dbReference>
<evidence type="ECO:0000313" key="3">
    <source>
        <dbReference type="Proteomes" id="UP000008718"/>
    </source>
</evidence>
<dbReference type="RefSeq" id="WP_013444181.1">
    <property type="nucleotide sequence ID" value="NC_014734.1"/>
</dbReference>
<protein>
    <recommendedName>
        <fullName evidence="1">Transposase IS200-like domain-containing protein</fullName>
    </recommendedName>
</protein>
<evidence type="ECO:0000313" key="2">
    <source>
        <dbReference type="EMBL" id="ADQ78812.1"/>
    </source>
</evidence>
<dbReference type="InterPro" id="IPR036515">
    <property type="entry name" value="Transposase_17_sf"/>
</dbReference>
<gene>
    <name evidence="2" type="ordered locus">Palpr_0656</name>
</gene>
<dbReference type="GO" id="GO:0006313">
    <property type="term" value="P:DNA transposition"/>
    <property type="evidence" value="ECO:0007669"/>
    <property type="project" value="InterPro"/>
</dbReference>
<dbReference type="Pfam" id="PF01797">
    <property type="entry name" value="Y1_Tnp"/>
    <property type="match status" value="1"/>
</dbReference>
<dbReference type="Gene3D" id="3.30.70.1290">
    <property type="entry name" value="Transposase IS200-like"/>
    <property type="match status" value="1"/>
</dbReference>
<dbReference type="HOGENOM" id="CLU_101329_0_0_10"/>
<dbReference type="Proteomes" id="UP000008718">
    <property type="component" value="Chromosome"/>
</dbReference>
<dbReference type="InterPro" id="IPR002686">
    <property type="entry name" value="Transposase_17"/>
</dbReference>
<dbReference type="SUPFAM" id="SSF143422">
    <property type="entry name" value="Transposase IS200-like"/>
    <property type="match status" value="1"/>
</dbReference>
<dbReference type="KEGG" id="ppn:Palpr_0656"/>